<evidence type="ECO:0000313" key="2">
    <source>
        <dbReference type="Proteomes" id="UP001044222"/>
    </source>
</evidence>
<sequence length="73" mass="8092">MFAAHARRSSRPCSGPVARTVRHNVFLALGRHRCPDIVPGTNQASVDPCASLEIPLRNRTHTVRYPPAFSFSH</sequence>
<reference evidence="1" key="1">
    <citation type="submission" date="2021-01" db="EMBL/GenBank/DDBJ databases">
        <title>A chromosome-scale assembly of European eel, Anguilla anguilla.</title>
        <authorList>
            <person name="Henkel C."/>
            <person name="Jong-Raadsen S.A."/>
            <person name="Dufour S."/>
            <person name="Weltzien F.-A."/>
            <person name="Palstra A.P."/>
            <person name="Pelster B."/>
            <person name="Spaink H.P."/>
            <person name="Van Den Thillart G.E."/>
            <person name="Jansen H."/>
            <person name="Zahm M."/>
            <person name="Klopp C."/>
            <person name="Cedric C."/>
            <person name="Louis A."/>
            <person name="Berthelot C."/>
            <person name="Parey E."/>
            <person name="Roest Crollius H."/>
            <person name="Montfort J."/>
            <person name="Robinson-Rechavi M."/>
            <person name="Bucao C."/>
            <person name="Bouchez O."/>
            <person name="Gislard M."/>
            <person name="Lluch J."/>
            <person name="Milhes M."/>
            <person name="Lampietro C."/>
            <person name="Lopez Roques C."/>
            <person name="Donnadieu C."/>
            <person name="Braasch I."/>
            <person name="Desvignes T."/>
            <person name="Postlethwait J."/>
            <person name="Bobe J."/>
            <person name="Guiguen Y."/>
            <person name="Dirks R."/>
        </authorList>
    </citation>
    <scope>NUCLEOTIDE SEQUENCE</scope>
    <source>
        <strain evidence="1">Tag_6206</strain>
        <tissue evidence="1">Liver</tissue>
    </source>
</reference>
<protein>
    <submittedName>
        <fullName evidence="1">Uncharacterized protein</fullName>
    </submittedName>
</protein>
<accession>A0A9D3MW90</accession>
<dbReference type="Proteomes" id="UP001044222">
    <property type="component" value="Unassembled WGS sequence"/>
</dbReference>
<gene>
    <name evidence="1" type="ORF">ANANG_G00033540</name>
</gene>
<dbReference type="AlphaFoldDB" id="A0A9D3MW90"/>
<comment type="caution">
    <text evidence="1">The sequence shown here is derived from an EMBL/GenBank/DDBJ whole genome shotgun (WGS) entry which is preliminary data.</text>
</comment>
<dbReference type="EMBL" id="JAFIRN010000002">
    <property type="protein sequence ID" value="KAG5854063.1"/>
    <property type="molecule type" value="Genomic_DNA"/>
</dbReference>
<name>A0A9D3MW90_ANGAN</name>
<proteinExistence type="predicted"/>
<keyword evidence="2" id="KW-1185">Reference proteome</keyword>
<evidence type="ECO:0000313" key="1">
    <source>
        <dbReference type="EMBL" id="KAG5854063.1"/>
    </source>
</evidence>
<organism evidence="1 2">
    <name type="scientific">Anguilla anguilla</name>
    <name type="common">European freshwater eel</name>
    <name type="synonym">Muraena anguilla</name>
    <dbReference type="NCBI Taxonomy" id="7936"/>
    <lineage>
        <taxon>Eukaryota</taxon>
        <taxon>Metazoa</taxon>
        <taxon>Chordata</taxon>
        <taxon>Craniata</taxon>
        <taxon>Vertebrata</taxon>
        <taxon>Euteleostomi</taxon>
        <taxon>Actinopterygii</taxon>
        <taxon>Neopterygii</taxon>
        <taxon>Teleostei</taxon>
        <taxon>Anguilliformes</taxon>
        <taxon>Anguillidae</taxon>
        <taxon>Anguilla</taxon>
    </lineage>
</organism>